<evidence type="ECO:0008006" key="4">
    <source>
        <dbReference type="Google" id="ProtNLM"/>
    </source>
</evidence>
<gene>
    <name evidence="2" type="ORF">EV199_4432</name>
</gene>
<evidence type="ECO:0000313" key="2">
    <source>
        <dbReference type="EMBL" id="RZS72511.1"/>
    </source>
</evidence>
<proteinExistence type="predicted"/>
<dbReference type="EMBL" id="SGXA01000002">
    <property type="protein sequence ID" value="RZS72511.1"/>
    <property type="molecule type" value="Genomic_DNA"/>
</dbReference>
<dbReference type="AlphaFoldDB" id="A0A4V2F161"/>
<keyword evidence="3" id="KW-1185">Reference proteome</keyword>
<name>A0A4V2F161_9BACT</name>
<organism evidence="2 3">
    <name type="scientific">Pseudobacter ginsenosidimutans</name>
    <dbReference type="NCBI Taxonomy" id="661488"/>
    <lineage>
        <taxon>Bacteria</taxon>
        <taxon>Pseudomonadati</taxon>
        <taxon>Bacteroidota</taxon>
        <taxon>Chitinophagia</taxon>
        <taxon>Chitinophagales</taxon>
        <taxon>Chitinophagaceae</taxon>
        <taxon>Pseudobacter</taxon>
    </lineage>
</organism>
<sequence length="191" mass="21238">MKHFALAAFLLFGTLAVKAQQRPVEEPPAQKGFNRDNLFFGGNFGLSFGDYTLVNVSPQIGYRFNRYLAAGGGVNFLYSSYKRRYNVGADYKETYGNAGLNIFGRVYPIDYILLQLQPEANYVWGKIKYTDGTQAKLDPQVVPSLLGGAGAVIPTGGRGSFVAMVQYDLLQNDRSPYQNRAFYTFGYNVGF</sequence>
<protein>
    <recommendedName>
        <fullName evidence="4">Outer membrane protein with beta-barrel domain</fullName>
    </recommendedName>
</protein>
<evidence type="ECO:0000256" key="1">
    <source>
        <dbReference type="SAM" id="SignalP"/>
    </source>
</evidence>
<keyword evidence="1" id="KW-0732">Signal</keyword>
<dbReference type="Proteomes" id="UP000293874">
    <property type="component" value="Unassembled WGS sequence"/>
</dbReference>
<reference evidence="2 3" key="1">
    <citation type="submission" date="2019-02" db="EMBL/GenBank/DDBJ databases">
        <title>Genomic Encyclopedia of Type Strains, Phase IV (KMG-IV): sequencing the most valuable type-strain genomes for metagenomic binning, comparative biology and taxonomic classification.</title>
        <authorList>
            <person name="Goeker M."/>
        </authorList>
    </citation>
    <scope>NUCLEOTIDE SEQUENCE [LARGE SCALE GENOMIC DNA]</scope>
    <source>
        <strain evidence="2 3">DSM 18116</strain>
    </source>
</reference>
<accession>A0A4V2F161</accession>
<comment type="caution">
    <text evidence="2">The sequence shown here is derived from an EMBL/GenBank/DDBJ whole genome shotgun (WGS) entry which is preliminary data.</text>
</comment>
<feature type="signal peptide" evidence="1">
    <location>
        <begin position="1"/>
        <end position="19"/>
    </location>
</feature>
<feature type="chain" id="PRO_5020473981" description="Outer membrane protein with beta-barrel domain" evidence="1">
    <location>
        <begin position="20"/>
        <end position="191"/>
    </location>
</feature>
<evidence type="ECO:0000313" key="3">
    <source>
        <dbReference type="Proteomes" id="UP000293874"/>
    </source>
</evidence>